<dbReference type="SUPFAM" id="SSF140984">
    <property type="entry name" value="PTPA-like"/>
    <property type="match status" value="1"/>
</dbReference>
<dbReference type="GO" id="GO:0007052">
    <property type="term" value="P:mitotic spindle organization"/>
    <property type="evidence" value="ECO:0007669"/>
    <property type="project" value="TreeGrafter"/>
</dbReference>
<evidence type="ECO:0000256" key="6">
    <source>
        <dbReference type="ARBA" id="ARBA00023235"/>
    </source>
</evidence>
<dbReference type="PANTHER" id="PTHR10012:SF0">
    <property type="entry name" value="SERINE_THREONINE-PROTEIN PHOSPHATASE 2A ACTIVATOR"/>
    <property type="match status" value="1"/>
</dbReference>
<name>A0A8H7ZVZ3_9FUNG</name>
<evidence type="ECO:0000313" key="10">
    <source>
        <dbReference type="Proteomes" id="UP000673691"/>
    </source>
</evidence>
<feature type="compositionally biased region" description="Pro residues" evidence="8">
    <location>
        <begin position="17"/>
        <end position="31"/>
    </location>
</feature>
<evidence type="ECO:0000256" key="3">
    <source>
        <dbReference type="ARBA" id="ARBA00011019"/>
    </source>
</evidence>
<dbReference type="GO" id="GO:0008160">
    <property type="term" value="F:protein tyrosine phosphatase activator activity"/>
    <property type="evidence" value="ECO:0007669"/>
    <property type="project" value="TreeGrafter"/>
</dbReference>
<gene>
    <name evidence="9" type="ORF">BJ554DRAFT_7347</name>
</gene>
<feature type="compositionally biased region" description="Polar residues" evidence="8">
    <location>
        <begin position="1"/>
        <end position="11"/>
    </location>
</feature>
<dbReference type="OrthoDB" id="16120at2759"/>
<keyword evidence="6 7" id="KW-0413">Isomerase</keyword>
<reference evidence="9 10" key="1">
    <citation type="journal article" name="Sci. Rep.">
        <title>Genome-scale phylogenetic analyses confirm Olpidium as the closest living zoosporic fungus to the non-flagellated, terrestrial fungi.</title>
        <authorList>
            <person name="Chang Y."/>
            <person name="Rochon D."/>
            <person name="Sekimoto S."/>
            <person name="Wang Y."/>
            <person name="Chovatia M."/>
            <person name="Sandor L."/>
            <person name="Salamov A."/>
            <person name="Grigoriev I.V."/>
            <person name="Stajich J.E."/>
            <person name="Spatafora J.W."/>
        </authorList>
    </citation>
    <scope>NUCLEOTIDE SEQUENCE [LARGE SCALE GENOMIC DNA]</scope>
    <source>
        <strain evidence="9">S191</strain>
    </source>
</reference>
<comment type="caution">
    <text evidence="9">The sequence shown here is derived from an EMBL/GenBank/DDBJ whole genome shotgun (WGS) entry which is preliminary data.</text>
</comment>
<dbReference type="Pfam" id="PF03095">
    <property type="entry name" value="PTPA"/>
    <property type="match status" value="1"/>
</dbReference>
<evidence type="ECO:0000313" key="9">
    <source>
        <dbReference type="EMBL" id="KAG5460588.1"/>
    </source>
</evidence>
<protein>
    <recommendedName>
        <fullName evidence="7">Serine/threonine-protein phosphatase 2A activator</fullName>
        <ecNumber evidence="7">5.2.1.8</ecNumber>
    </recommendedName>
    <alternativeName>
        <fullName evidence="7">Phosphotyrosyl phosphatase activator</fullName>
    </alternativeName>
</protein>
<comment type="function">
    <text evidence="7">PPIases accelerate the folding of proteins. It catalyzes the cis-trans isomerization of proline imidic peptide bonds in oligopeptides.</text>
</comment>
<comment type="catalytic activity">
    <reaction evidence="1 7">
        <text>[protein]-peptidylproline (omega=180) = [protein]-peptidylproline (omega=0)</text>
        <dbReference type="Rhea" id="RHEA:16237"/>
        <dbReference type="Rhea" id="RHEA-COMP:10747"/>
        <dbReference type="Rhea" id="RHEA-COMP:10748"/>
        <dbReference type="ChEBI" id="CHEBI:83833"/>
        <dbReference type="ChEBI" id="CHEBI:83834"/>
        <dbReference type="EC" id="5.2.1.8"/>
    </reaction>
</comment>
<keyword evidence="4 7" id="KW-0963">Cytoplasm</keyword>
<proteinExistence type="inferred from homology"/>
<dbReference type="InterPro" id="IPR043170">
    <property type="entry name" value="PTPA_C_lid"/>
</dbReference>
<dbReference type="AlphaFoldDB" id="A0A8H7ZVZ3"/>
<keyword evidence="10" id="KW-1185">Reference proteome</keyword>
<dbReference type="EC" id="5.2.1.8" evidence="7"/>
<evidence type="ECO:0000256" key="1">
    <source>
        <dbReference type="ARBA" id="ARBA00000971"/>
    </source>
</evidence>
<evidence type="ECO:0000256" key="4">
    <source>
        <dbReference type="ARBA" id="ARBA00022490"/>
    </source>
</evidence>
<dbReference type="Proteomes" id="UP000673691">
    <property type="component" value="Unassembled WGS sequence"/>
</dbReference>
<dbReference type="InterPro" id="IPR004327">
    <property type="entry name" value="Phstyr_phstse_ac"/>
</dbReference>
<dbReference type="GO" id="GO:0003755">
    <property type="term" value="F:peptidyl-prolyl cis-trans isomerase activity"/>
    <property type="evidence" value="ECO:0007669"/>
    <property type="project" value="UniProtKB-KW"/>
</dbReference>
<dbReference type="EMBL" id="JAEFCI010004993">
    <property type="protein sequence ID" value="KAG5460588.1"/>
    <property type="molecule type" value="Genomic_DNA"/>
</dbReference>
<dbReference type="GO" id="GO:0005737">
    <property type="term" value="C:cytoplasm"/>
    <property type="evidence" value="ECO:0007669"/>
    <property type="project" value="UniProtKB-SubCell"/>
</dbReference>
<keyword evidence="5 7" id="KW-0697">Rotamase</keyword>
<comment type="similarity">
    <text evidence="3 7">Belongs to the PTPA-type PPIase family.</text>
</comment>
<dbReference type="GO" id="GO:0000159">
    <property type="term" value="C:protein phosphatase type 2A complex"/>
    <property type="evidence" value="ECO:0007669"/>
    <property type="project" value="TreeGrafter"/>
</dbReference>
<dbReference type="Gene3D" id="1.20.120.1150">
    <property type="match status" value="1"/>
</dbReference>
<dbReference type="GO" id="GO:0005634">
    <property type="term" value="C:nucleus"/>
    <property type="evidence" value="ECO:0007669"/>
    <property type="project" value="TreeGrafter"/>
</dbReference>
<evidence type="ECO:0000256" key="7">
    <source>
        <dbReference type="RuleBase" id="RU361210"/>
    </source>
</evidence>
<accession>A0A8H7ZVZ3</accession>
<sequence length="370" mass="41003">MSHVTMPQPSSGGRPWGAPPPQSTPLPPVPRFPRRTLPPNEDPERYLAATAWLAGPPGKCISIDDDLPRWLSSEAFARIMGFIQTLNDAVVNVKNSDPVDVSEIVGNLVNMLKVMYSWISDIPPLPDAQRFGNKAYRDWVKRLEENSDRLLREAIPSKYHSAVPELAAYLNSCFGNSTRIDYGSGHELSFVSFLCCLDYLGAFESAPLPLPPPLPQALSETATLPVPPPLTDHRALVTRVVVEYLNVVRQLQTVYMLEPAGSHGVWGLDDHQFLPYLWGSAQVRDHPKFKPRSILQKDTVSHLAGEYLYFGCQVWAFPRAFTDAVRHLRRSELGEGQFRHDEDVRRGSVEEAANSPAPAILPAASIPVGG</sequence>
<feature type="region of interest" description="Disordered" evidence="8">
    <location>
        <begin position="1"/>
        <end position="40"/>
    </location>
</feature>
<organism evidence="9 10">
    <name type="scientific">Olpidium bornovanus</name>
    <dbReference type="NCBI Taxonomy" id="278681"/>
    <lineage>
        <taxon>Eukaryota</taxon>
        <taxon>Fungi</taxon>
        <taxon>Fungi incertae sedis</taxon>
        <taxon>Olpidiomycota</taxon>
        <taxon>Olpidiomycotina</taxon>
        <taxon>Olpidiomycetes</taxon>
        <taxon>Olpidiales</taxon>
        <taxon>Olpidiaceae</taxon>
        <taxon>Olpidium</taxon>
    </lineage>
</organism>
<evidence type="ECO:0000256" key="5">
    <source>
        <dbReference type="ARBA" id="ARBA00023110"/>
    </source>
</evidence>
<dbReference type="PANTHER" id="PTHR10012">
    <property type="entry name" value="SERINE/THREONINE-PROTEIN PHOSPHATASE 2A REGULATORY SUBUNIT B"/>
    <property type="match status" value="1"/>
</dbReference>
<evidence type="ECO:0000256" key="8">
    <source>
        <dbReference type="SAM" id="MobiDB-lite"/>
    </source>
</evidence>
<comment type="subcellular location">
    <subcellularLocation>
        <location evidence="2 7">Cytoplasm</location>
    </subcellularLocation>
</comment>
<dbReference type="InterPro" id="IPR037218">
    <property type="entry name" value="PTPA_sf"/>
</dbReference>
<evidence type="ECO:0000256" key="2">
    <source>
        <dbReference type="ARBA" id="ARBA00004496"/>
    </source>
</evidence>